<name>A0A135LU71_PENPA</name>
<keyword evidence="5" id="KW-1185">Reference proteome</keyword>
<evidence type="ECO:0000313" key="5">
    <source>
        <dbReference type="Proteomes" id="UP000070168"/>
    </source>
</evidence>
<proteinExistence type="inferred from homology"/>
<comment type="caution">
    <text evidence="4">The sequence shown here is derived from an EMBL/GenBank/DDBJ whole genome shotgun (WGS) entry which is preliminary data.</text>
</comment>
<dbReference type="Proteomes" id="UP000070168">
    <property type="component" value="Unassembled WGS sequence"/>
</dbReference>
<gene>
    <name evidence="4" type="ORF">PGRI_087700</name>
</gene>
<sequence>MAFSAFQLRFVQLLLVVLGVAFILFQLRSLTHKTTAPTQQIGSDHWDNFEDIRNETLGVEKIFAINLVSRPDKRDNIVLGSSVSNFHVEWIDGVTPDEVNAKSYPYNWKHDQKPTEYAARRAHVNALQRVVQEGIASAIVMEDDADWDVSIKLQLQSFAHAVRALQQKDTQVPTKSPYGDDWDILWLGHCGLSCKTDMPFYLTPNDPTIPMPRHFLPLWRDPPVFEGHKRPDHSRLACTASDAVCSLFYAVSYSGAQRILAALSVNPSGLAEEIDIGAQFDVSLGRMCGNGYLRCFAPYPSITGVFEQGGPRSKSSDIHNETGEDRGFSSSRVMYSTMLNINRILKGERTVHATWDDVDVLDVIPEDITMDQGAIYGV</sequence>
<dbReference type="OMA" id="CGNGYLR"/>
<dbReference type="PANTHER" id="PTHR10730:SF53">
    <property type="entry name" value="GLYCOSYLTRANSFERASE 25 FAMILY MEMBER"/>
    <property type="match status" value="1"/>
</dbReference>
<dbReference type="GeneID" id="63711784"/>
<dbReference type="RefSeq" id="XP_040651022.1">
    <property type="nucleotide sequence ID" value="XM_040796484.1"/>
</dbReference>
<dbReference type="AlphaFoldDB" id="A0A135LU71"/>
<dbReference type="InterPro" id="IPR002654">
    <property type="entry name" value="Glyco_trans_25"/>
</dbReference>
<dbReference type="InterPro" id="IPR050757">
    <property type="entry name" value="Collagen_mod_GT25"/>
</dbReference>
<dbReference type="GO" id="GO:0016740">
    <property type="term" value="F:transferase activity"/>
    <property type="evidence" value="ECO:0007669"/>
    <property type="project" value="UniProtKB-KW"/>
</dbReference>
<dbReference type="CDD" id="cd06532">
    <property type="entry name" value="Glyco_transf_25"/>
    <property type="match status" value="1"/>
</dbReference>
<reference evidence="4 5" key="1">
    <citation type="journal article" date="2016" name="BMC Genomics">
        <title>Genome sequencing and secondary metabolism of the postharvest pathogen Penicillium griseofulvum.</title>
        <authorList>
            <person name="Banani H."/>
            <person name="Marcet-Houben M."/>
            <person name="Ballester A.R."/>
            <person name="Abbruscato P."/>
            <person name="Gonzalez-Candelas L."/>
            <person name="Gabaldon T."/>
            <person name="Spadaro D."/>
        </authorList>
    </citation>
    <scope>NUCLEOTIDE SEQUENCE [LARGE SCALE GENOMIC DNA]</scope>
    <source>
        <strain evidence="4 5">PG3</strain>
    </source>
</reference>
<dbReference type="PANTHER" id="PTHR10730">
    <property type="entry name" value="PROCOLLAGEN-LYSINE,2-OXOGLUTARATE 5-DIOXYGENASE/GLYCOSYLTRANSFERASE 25 FAMILY MEMBER"/>
    <property type="match status" value="1"/>
</dbReference>
<evidence type="ECO:0000256" key="2">
    <source>
        <dbReference type="ARBA" id="ARBA00022676"/>
    </source>
</evidence>
<keyword evidence="3" id="KW-0808">Transferase</keyword>
<organism evidence="4 5">
    <name type="scientific">Penicillium patulum</name>
    <name type="common">Penicillium griseofulvum</name>
    <dbReference type="NCBI Taxonomy" id="5078"/>
    <lineage>
        <taxon>Eukaryota</taxon>
        <taxon>Fungi</taxon>
        <taxon>Dikarya</taxon>
        <taxon>Ascomycota</taxon>
        <taxon>Pezizomycotina</taxon>
        <taxon>Eurotiomycetes</taxon>
        <taxon>Eurotiomycetidae</taxon>
        <taxon>Eurotiales</taxon>
        <taxon>Aspergillaceae</taxon>
        <taxon>Penicillium</taxon>
    </lineage>
</organism>
<dbReference type="EMBL" id="LHQR01000026">
    <property type="protein sequence ID" value="KXG52486.1"/>
    <property type="molecule type" value="Genomic_DNA"/>
</dbReference>
<protein>
    <recommendedName>
        <fullName evidence="6">Glycosyl transferase, family 25</fullName>
    </recommendedName>
</protein>
<evidence type="ECO:0000256" key="1">
    <source>
        <dbReference type="ARBA" id="ARBA00006721"/>
    </source>
</evidence>
<dbReference type="OrthoDB" id="47375at2759"/>
<keyword evidence="2" id="KW-0328">Glycosyltransferase</keyword>
<evidence type="ECO:0008006" key="6">
    <source>
        <dbReference type="Google" id="ProtNLM"/>
    </source>
</evidence>
<comment type="similarity">
    <text evidence="1">Belongs to the glycosyltransferase 25 family.</text>
</comment>
<evidence type="ECO:0000256" key="3">
    <source>
        <dbReference type="ARBA" id="ARBA00022679"/>
    </source>
</evidence>
<evidence type="ECO:0000313" key="4">
    <source>
        <dbReference type="EMBL" id="KXG52486.1"/>
    </source>
</evidence>
<accession>A0A135LU71</accession>